<evidence type="ECO:0000313" key="1">
    <source>
        <dbReference type="EMBL" id="MBD1389368.1"/>
    </source>
</evidence>
<name>A0A8J6QUQ9_9GAMM</name>
<keyword evidence="2" id="KW-1185">Reference proteome</keyword>
<comment type="caution">
    <text evidence="1">The sequence shown here is derived from an EMBL/GenBank/DDBJ whole genome shotgun (WGS) entry which is preliminary data.</text>
</comment>
<dbReference type="EMBL" id="JACXAF010000009">
    <property type="protein sequence ID" value="MBD1389368.1"/>
    <property type="molecule type" value="Genomic_DNA"/>
</dbReference>
<accession>A0A8J6QUQ9</accession>
<dbReference type="RefSeq" id="WP_191144477.1">
    <property type="nucleotide sequence ID" value="NZ_JACXAF010000009.1"/>
</dbReference>
<sequence length="156" mass="18174">MEFDDNDIIGSVNEVSYLEGIKARERFMQKGWDLIEMVRLSLGQAAKPALRCHCALDDSGQVFKDVREGFRMFEHPDGKQWAIKQDDCTLHVWWRSELSDDEWIYVRTMGQSLTESGQKYNQKITEKINKGYTENTKGAPWAFNVWDGVIKFDIPF</sequence>
<gene>
    <name evidence="1" type="ORF">IC617_08015</name>
</gene>
<proteinExistence type="predicted"/>
<reference evidence="1" key="1">
    <citation type="submission" date="2020-09" db="EMBL/GenBank/DDBJ databases">
        <title>A novel bacterium of genus Neiella, isolated from South China Sea.</title>
        <authorList>
            <person name="Huang H."/>
            <person name="Mo K."/>
            <person name="Hu Y."/>
        </authorList>
    </citation>
    <scope>NUCLEOTIDE SEQUENCE</scope>
    <source>
        <strain evidence="1">HB171785</strain>
    </source>
</reference>
<organism evidence="1 2">
    <name type="scientific">Neiella litorisoli</name>
    <dbReference type="NCBI Taxonomy" id="2771431"/>
    <lineage>
        <taxon>Bacteria</taxon>
        <taxon>Pseudomonadati</taxon>
        <taxon>Pseudomonadota</taxon>
        <taxon>Gammaproteobacteria</taxon>
        <taxon>Alteromonadales</taxon>
        <taxon>Echinimonadaceae</taxon>
        <taxon>Neiella</taxon>
    </lineage>
</organism>
<dbReference type="AlphaFoldDB" id="A0A8J6QUQ9"/>
<protein>
    <submittedName>
        <fullName evidence="1">Uncharacterized protein</fullName>
    </submittedName>
</protein>
<dbReference type="Proteomes" id="UP000638014">
    <property type="component" value="Unassembled WGS sequence"/>
</dbReference>
<evidence type="ECO:0000313" key="2">
    <source>
        <dbReference type="Proteomes" id="UP000638014"/>
    </source>
</evidence>